<protein>
    <recommendedName>
        <fullName evidence="1">DUF4097 domain-containing protein</fullName>
    </recommendedName>
</protein>
<dbReference type="AlphaFoldDB" id="A0A2C0EQ59"/>
<dbReference type="Pfam" id="PF13349">
    <property type="entry name" value="DUF4097"/>
    <property type="match status" value="1"/>
</dbReference>
<proteinExistence type="predicted"/>
<dbReference type="InterPro" id="IPR025164">
    <property type="entry name" value="Toastrack_DUF4097"/>
</dbReference>
<dbReference type="EMBL" id="NUJQ01000015">
    <property type="protein sequence ID" value="PGQ08779.1"/>
    <property type="molecule type" value="Genomic_DNA"/>
</dbReference>
<sequence length="264" mass="28944">MINIKKLSIIALSLLLIDIVGGLITFSQVMNKETNIEKKSISDEVTDVDVIAQNATVEIIPTTGTDTNIELESKEVKASKLNLSANVEGKKLTVTLKEQSSFNIGFHIQSLHLKVYVPKKSYKSFVVKSANGKVEMAELDIKSLNVESQNGQIDLKDIISEKVEVNSANGRIELNNVEGNLIGDSNNGKISLVTKDLDRNIQLKSRNAKIMIKTDKEPTNTTFDVHSNNGGIDILNKYKGNVVIGKGENLVKLNSNNGKIEIIK</sequence>
<evidence type="ECO:0000313" key="3">
    <source>
        <dbReference type="Proteomes" id="UP000221438"/>
    </source>
</evidence>
<evidence type="ECO:0000313" key="2">
    <source>
        <dbReference type="EMBL" id="PGQ08779.1"/>
    </source>
</evidence>
<accession>A0A2C0EQ59</accession>
<name>A0A2C0EQ59_BACCE</name>
<dbReference type="Proteomes" id="UP000221438">
    <property type="component" value="Unassembled WGS sequence"/>
</dbReference>
<evidence type="ECO:0000259" key="1">
    <source>
        <dbReference type="Pfam" id="PF13349"/>
    </source>
</evidence>
<reference evidence="2 3" key="1">
    <citation type="submission" date="2017-09" db="EMBL/GenBank/DDBJ databases">
        <title>Large-scale bioinformatics analysis of Bacillus genomes uncovers conserved roles of natural products in bacterial physiology.</title>
        <authorList>
            <consortium name="Agbiome Team Llc"/>
            <person name="Bleich R.M."/>
            <person name="Grubbs K.J."/>
            <person name="Santa Maria K.C."/>
            <person name="Allen S.E."/>
            <person name="Farag S."/>
            <person name="Shank E.A."/>
            <person name="Bowers A."/>
        </authorList>
    </citation>
    <scope>NUCLEOTIDE SEQUENCE [LARGE SCALE GENOMIC DNA]</scope>
    <source>
        <strain evidence="2 3">AFS046104</strain>
    </source>
</reference>
<dbReference type="RefSeq" id="WP_098774710.1">
    <property type="nucleotide sequence ID" value="NZ_NUJQ01000015.1"/>
</dbReference>
<feature type="domain" description="DUF4097" evidence="1">
    <location>
        <begin position="49"/>
        <end position="178"/>
    </location>
</feature>
<gene>
    <name evidence="2" type="ORF">COA08_13710</name>
</gene>
<comment type="caution">
    <text evidence="2">The sequence shown here is derived from an EMBL/GenBank/DDBJ whole genome shotgun (WGS) entry which is preliminary data.</text>
</comment>
<organism evidence="2 3">
    <name type="scientific">Bacillus cereus</name>
    <dbReference type="NCBI Taxonomy" id="1396"/>
    <lineage>
        <taxon>Bacteria</taxon>
        <taxon>Bacillati</taxon>
        <taxon>Bacillota</taxon>
        <taxon>Bacilli</taxon>
        <taxon>Bacillales</taxon>
        <taxon>Bacillaceae</taxon>
        <taxon>Bacillus</taxon>
        <taxon>Bacillus cereus group</taxon>
    </lineage>
</organism>